<evidence type="ECO:0000259" key="11">
    <source>
        <dbReference type="Pfam" id="PF01619"/>
    </source>
</evidence>
<comment type="catalytic activity">
    <reaction evidence="8">
        <text>L-proline + a quinone = (S)-1-pyrroline-5-carboxylate + a quinol + H(+)</text>
        <dbReference type="Rhea" id="RHEA:23784"/>
        <dbReference type="ChEBI" id="CHEBI:15378"/>
        <dbReference type="ChEBI" id="CHEBI:17388"/>
        <dbReference type="ChEBI" id="CHEBI:24646"/>
        <dbReference type="ChEBI" id="CHEBI:60039"/>
        <dbReference type="ChEBI" id="CHEBI:132124"/>
        <dbReference type="EC" id="1.5.5.2"/>
    </reaction>
</comment>
<organism evidence="12 13">
    <name type="scientific">Microlunatus soli</name>
    <dbReference type="NCBI Taxonomy" id="630515"/>
    <lineage>
        <taxon>Bacteria</taxon>
        <taxon>Bacillati</taxon>
        <taxon>Actinomycetota</taxon>
        <taxon>Actinomycetes</taxon>
        <taxon>Propionibacteriales</taxon>
        <taxon>Propionibacteriaceae</taxon>
        <taxon>Microlunatus</taxon>
    </lineage>
</organism>
<accession>A0A1H1SDN0</accession>
<feature type="binding site" evidence="9">
    <location>
        <position position="290"/>
    </location>
    <ligand>
        <name>substrate</name>
    </ligand>
</feature>
<dbReference type="Proteomes" id="UP000199103">
    <property type="component" value="Chromosome I"/>
</dbReference>
<gene>
    <name evidence="12" type="ORF">SAMN04489812_1977</name>
</gene>
<dbReference type="InterPro" id="IPR029041">
    <property type="entry name" value="FAD-linked_oxidoreductase-like"/>
</dbReference>
<evidence type="ECO:0000256" key="1">
    <source>
        <dbReference type="ARBA" id="ARBA00004739"/>
    </source>
</evidence>
<proteinExistence type="predicted"/>
<dbReference type="PANTHER" id="PTHR13914:SF0">
    <property type="entry name" value="PROLINE DEHYDROGENASE 1, MITOCHONDRIAL"/>
    <property type="match status" value="1"/>
</dbReference>
<name>A0A1H1SDN0_9ACTN</name>
<evidence type="ECO:0000256" key="10">
    <source>
        <dbReference type="PIRSR" id="PIRSR000196-2"/>
    </source>
</evidence>
<dbReference type="STRING" id="630515.SAMN04489812_1977"/>
<dbReference type="PIRSF" id="PIRSF000196">
    <property type="entry name" value="Pro_dehydrog"/>
    <property type="match status" value="1"/>
</dbReference>
<keyword evidence="3" id="KW-0285">Flavoprotein</keyword>
<evidence type="ECO:0000313" key="12">
    <source>
        <dbReference type="EMBL" id="SDS46104.1"/>
    </source>
</evidence>
<dbReference type="GO" id="GO:0000166">
    <property type="term" value="F:nucleotide binding"/>
    <property type="evidence" value="ECO:0007669"/>
    <property type="project" value="UniProtKB-KW"/>
</dbReference>
<protein>
    <recommendedName>
        <fullName evidence="2">proline dehydrogenase</fullName>
        <ecNumber evidence="2">1.5.5.2</ecNumber>
    </recommendedName>
</protein>
<comment type="pathway">
    <text evidence="1">Amino-acid degradation; L-proline degradation into L-glutamate; L-glutamate from L-proline: step 1/2.</text>
</comment>
<feature type="binding site" evidence="10">
    <location>
        <position position="164"/>
    </location>
    <ligand>
        <name>FAD</name>
        <dbReference type="ChEBI" id="CHEBI:57692"/>
    </ligand>
</feature>
<evidence type="ECO:0000256" key="8">
    <source>
        <dbReference type="ARBA" id="ARBA00048779"/>
    </source>
</evidence>
<feature type="binding site" evidence="10">
    <location>
        <position position="136"/>
    </location>
    <ligand>
        <name>FAD</name>
        <dbReference type="ChEBI" id="CHEBI:57692"/>
    </ligand>
</feature>
<dbReference type="PANTHER" id="PTHR13914">
    <property type="entry name" value="PROLINE OXIDASE"/>
    <property type="match status" value="1"/>
</dbReference>
<dbReference type="InterPro" id="IPR002872">
    <property type="entry name" value="Proline_DH_dom"/>
</dbReference>
<dbReference type="UniPathway" id="UPA00261">
    <property type="reaction ID" value="UER00373"/>
</dbReference>
<feature type="binding site" evidence="10">
    <location>
        <begin position="188"/>
        <end position="190"/>
    </location>
    <ligand>
        <name>FAD</name>
        <dbReference type="ChEBI" id="CHEBI:57692"/>
    </ligand>
</feature>
<sequence>MLREALLGVSRNASVKKLIIGFPPTRELVKAFVAGEASADAIGTTRGLQQTGRTVTIDHLGEDCTSVELADQAAQAYVDLLDQLRVAGLAEQAEVSVKLSAIGQDLADDGNARAVANARRICQAARDAGTAVTIDMEDHSKTDATLEAVSELRKDFGDLGVVLQSYLRRTEEDCRRLAEAGSRVRLVKGAYSESHDVAHTDRHEIDKAFVRCLKILIEGDGYPMIATHDRRLTAIAETLAIKAARKPGDLEFQMLYGIGVAEQERLLHKGHRVRVYLPYGSDWYGYLVRRLAERPANLFLLAGAVTHRVVNGPTARHSAIPSRR</sequence>
<dbReference type="GO" id="GO:0010133">
    <property type="term" value="P:L-proline catabolic process to L-glutamate"/>
    <property type="evidence" value="ECO:0007669"/>
    <property type="project" value="UniProtKB-UniPathway"/>
</dbReference>
<dbReference type="AlphaFoldDB" id="A0A1H1SDN0"/>
<feature type="binding site" evidence="10">
    <location>
        <begin position="227"/>
        <end position="228"/>
    </location>
    <ligand>
        <name>FAD</name>
        <dbReference type="ChEBI" id="CHEBI:57692"/>
    </ligand>
</feature>
<dbReference type="InterPro" id="IPR015659">
    <property type="entry name" value="Proline_oxidase"/>
</dbReference>
<keyword evidence="5 10" id="KW-0274">FAD</keyword>
<dbReference type="OrthoDB" id="9773461at2"/>
<feature type="binding site" evidence="9">
    <location>
        <position position="98"/>
    </location>
    <ligand>
        <name>substrate</name>
    </ligand>
</feature>
<dbReference type="RefSeq" id="WP_091523713.1">
    <property type="nucleotide sequence ID" value="NZ_LT629772.1"/>
</dbReference>
<dbReference type="SUPFAM" id="SSF51730">
    <property type="entry name" value="FAD-linked oxidoreductase"/>
    <property type="match status" value="1"/>
</dbReference>
<reference evidence="12 13" key="1">
    <citation type="submission" date="2016-10" db="EMBL/GenBank/DDBJ databases">
        <authorList>
            <person name="de Groot N.N."/>
        </authorList>
    </citation>
    <scope>NUCLEOTIDE SEQUENCE [LARGE SCALE GENOMIC DNA]</scope>
    <source>
        <strain evidence="12 13">DSM 21800</strain>
    </source>
</reference>
<evidence type="ECO:0000256" key="7">
    <source>
        <dbReference type="ARBA" id="ARBA00023062"/>
    </source>
</evidence>
<keyword evidence="6" id="KW-0560">Oxidoreductase</keyword>
<dbReference type="Gene3D" id="3.20.20.220">
    <property type="match status" value="1"/>
</dbReference>
<keyword evidence="13" id="KW-1185">Reference proteome</keyword>
<evidence type="ECO:0000256" key="3">
    <source>
        <dbReference type="ARBA" id="ARBA00022630"/>
    </source>
</evidence>
<evidence type="ECO:0000256" key="5">
    <source>
        <dbReference type="ARBA" id="ARBA00022827"/>
    </source>
</evidence>
<dbReference type="EC" id="1.5.5.2" evidence="2"/>
<evidence type="ECO:0000256" key="2">
    <source>
        <dbReference type="ARBA" id="ARBA00012695"/>
    </source>
</evidence>
<feature type="binding site" evidence="9">
    <location>
        <position position="289"/>
    </location>
    <ligand>
        <name>substrate</name>
    </ligand>
</feature>
<dbReference type="Pfam" id="PF01619">
    <property type="entry name" value="Pro_dh"/>
    <property type="match status" value="1"/>
</dbReference>
<evidence type="ECO:0000256" key="4">
    <source>
        <dbReference type="ARBA" id="ARBA00022741"/>
    </source>
</evidence>
<evidence type="ECO:0000256" key="6">
    <source>
        <dbReference type="ARBA" id="ARBA00023002"/>
    </source>
</evidence>
<keyword evidence="7" id="KW-0642">Proline metabolism</keyword>
<dbReference type="GO" id="GO:0004657">
    <property type="term" value="F:proline dehydrogenase activity"/>
    <property type="evidence" value="ECO:0007669"/>
    <property type="project" value="UniProtKB-EC"/>
</dbReference>
<evidence type="ECO:0000313" key="13">
    <source>
        <dbReference type="Proteomes" id="UP000199103"/>
    </source>
</evidence>
<comment type="cofactor">
    <cofactor evidence="10">
        <name>FAD</name>
        <dbReference type="ChEBI" id="CHEBI:57692"/>
    </cofactor>
    <text evidence="10">Binds 1 FAD per subunit.</text>
</comment>
<dbReference type="InterPro" id="IPR008219">
    <property type="entry name" value="PRODH_bac_arc"/>
</dbReference>
<evidence type="ECO:0000256" key="9">
    <source>
        <dbReference type="PIRSR" id="PIRSR000196-1"/>
    </source>
</evidence>
<dbReference type="EMBL" id="LT629772">
    <property type="protein sequence ID" value="SDS46104.1"/>
    <property type="molecule type" value="Genomic_DNA"/>
</dbReference>
<keyword evidence="4 10" id="KW-0547">Nucleotide-binding</keyword>
<feature type="domain" description="Proline dehydrogenase" evidence="11">
    <location>
        <begin position="43"/>
        <end position="297"/>
    </location>
</feature>